<evidence type="ECO:0000313" key="3">
    <source>
        <dbReference type="EMBL" id="KAL2097487.1"/>
    </source>
</evidence>
<dbReference type="EMBL" id="JBHFQA010000006">
    <property type="protein sequence ID" value="KAL2097487.1"/>
    <property type="molecule type" value="Genomic_DNA"/>
</dbReference>
<evidence type="ECO:0000313" key="4">
    <source>
        <dbReference type="Proteomes" id="UP001591681"/>
    </source>
</evidence>
<organism evidence="3 4">
    <name type="scientific">Coilia grayii</name>
    <name type="common">Gray's grenadier anchovy</name>
    <dbReference type="NCBI Taxonomy" id="363190"/>
    <lineage>
        <taxon>Eukaryota</taxon>
        <taxon>Metazoa</taxon>
        <taxon>Chordata</taxon>
        <taxon>Craniata</taxon>
        <taxon>Vertebrata</taxon>
        <taxon>Euteleostomi</taxon>
        <taxon>Actinopterygii</taxon>
        <taxon>Neopterygii</taxon>
        <taxon>Teleostei</taxon>
        <taxon>Clupei</taxon>
        <taxon>Clupeiformes</taxon>
        <taxon>Clupeoidei</taxon>
        <taxon>Engraulidae</taxon>
        <taxon>Coilinae</taxon>
        <taxon>Coilia</taxon>
    </lineage>
</organism>
<proteinExistence type="predicted"/>
<feature type="compositionally biased region" description="Low complexity" evidence="1">
    <location>
        <begin position="152"/>
        <end position="173"/>
    </location>
</feature>
<feature type="compositionally biased region" description="Pro residues" evidence="1">
    <location>
        <begin position="130"/>
        <end position="151"/>
    </location>
</feature>
<dbReference type="AlphaFoldDB" id="A0ABD1KEF7"/>
<name>A0ABD1KEF7_9TELE</name>
<protein>
    <recommendedName>
        <fullName evidence="5">Secretory calcium-binding phosphoprotein 5</fullName>
    </recommendedName>
</protein>
<sequence length="173" mass="19005">MTMWTTLLCLCFTSAISAAPLGSFFNYLPHYDIPRQSGPSTQGNVPYTQPGFNAPISMEIVFPQRYPTNPTGGRPSGPVYPSQAFIKYSIPKAPGRKSVEVYYPYDFGQQQQNFPTIPQLPPATNLFPFNLPPQMIPQQPPQVPPFQPGPLQPQDTPQAAQQEQQAQAGGALP</sequence>
<evidence type="ECO:0000256" key="1">
    <source>
        <dbReference type="SAM" id="MobiDB-lite"/>
    </source>
</evidence>
<evidence type="ECO:0000256" key="2">
    <source>
        <dbReference type="SAM" id="SignalP"/>
    </source>
</evidence>
<feature type="chain" id="PRO_5044893181" description="Secretory calcium-binding phosphoprotein 5" evidence="2">
    <location>
        <begin position="19"/>
        <end position="173"/>
    </location>
</feature>
<keyword evidence="2" id="KW-0732">Signal</keyword>
<reference evidence="3 4" key="1">
    <citation type="submission" date="2024-09" db="EMBL/GenBank/DDBJ databases">
        <title>A chromosome-level genome assembly of Gray's grenadier anchovy, Coilia grayii.</title>
        <authorList>
            <person name="Fu Z."/>
        </authorList>
    </citation>
    <scope>NUCLEOTIDE SEQUENCE [LARGE SCALE GENOMIC DNA]</scope>
    <source>
        <strain evidence="3">G4</strain>
        <tissue evidence="3">Muscle</tissue>
    </source>
</reference>
<evidence type="ECO:0008006" key="5">
    <source>
        <dbReference type="Google" id="ProtNLM"/>
    </source>
</evidence>
<dbReference type="Proteomes" id="UP001591681">
    <property type="component" value="Unassembled WGS sequence"/>
</dbReference>
<comment type="caution">
    <text evidence="3">The sequence shown here is derived from an EMBL/GenBank/DDBJ whole genome shotgun (WGS) entry which is preliminary data.</text>
</comment>
<feature type="signal peptide" evidence="2">
    <location>
        <begin position="1"/>
        <end position="18"/>
    </location>
</feature>
<feature type="region of interest" description="Disordered" evidence="1">
    <location>
        <begin position="130"/>
        <end position="173"/>
    </location>
</feature>
<gene>
    <name evidence="3" type="ORF">ACEWY4_006694</name>
</gene>
<accession>A0ABD1KEF7</accession>
<keyword evidence="4" id="KW-1185">Reference proteome</keyword>